<dbReference type="PANTHER" id="PTHR34561">
    <property type="entry name" value="NADH DEHYDROGENASE [UBIQUINONE] 1 ALPHA SUBCOMPLEX ASSEMBLY FACTOR 8"/>
    <property type="match status" value="1"/>
</dbReference>
<gene>
    <name evidence="1" type="ORF">CT0861_04558</name>
</gene>
<dbReference type="Proteomes" id="UP000076552">
    <property type="component" value="Unassembled WGS sequence"/>
</dbReference>
<dbReference type="GO" id="GO:0005739">
    <property type="term" value="C:mitochondrion"/>
    <property type="evidence" value="ECO:0007669"/>
    <property type="project" value="InterPro"/>
</dbReference>
<keyword evidence="2" id="KW-1185">Reference proteome</keyword>
<proteinExistence type="predicted"/>
<dbReference type="AlphaFoldDB" id="A0A161W9T2"/>
<dbReference type="EMBL" id="LFIV01000126">
    <property type="protein sequence ID" value="KZL68243.1"/>
    <property type="molecule type" value="Genomic_DNA"/>
</dbReference>
<accession>A0A161W9T2</accession>
<reference evidence="1 2" key="1">
    <citation type="submission" date="2015-06" db="EMBL/GenBank/DDBJ databases">
        <title>Survival trade-offs in plant roots during colonization by closely related pathogenic and mutualistic fungi.</title>
        <authorList>
            <person name="Hacquard S."/>
            <person name="Kracher B."/>
            <person name="Hiruma K."/>
            <person name="Weinman A."/>
            <person name="Muench P."/>
            <person name="Garrido Oter R."/>
            <person name="Ver Loren van Themaat E."/>
            <person name="Dallerey J.-F."/>
            <person name="Damm U."/>
            <person name="Henrissat B."/>
            <person name="Lespinet O."/>
            <person name="Thon M."/>
            <person name="Kemen E."/>
            <person name="McHardy A.C."/>
            <person name="Schulze-Lefert P."/>
            <person name="O'Connell R.J."/>
        </authorList>
    </citation>
    <scope>NUCLEOTIDE SEQUENCE [LARGE SCALE GENOMIC DNA]</scope>
    <source>
        <strain evidence="1 2">0861</strain>
    </source>
</reference>
<organism evidence="1 2">
    <name type="scientific">Colletotrichum tofieldiae</name>
    <dbReference type="NCBI Taxonomy" id="708197"/>
    <lineage>
        <taxon>Eukaryota</taxon>
        <taxon>Fungi</taxon>
        <taxon>Dikarya</taxon>
        <taxon>Ascomycota</taxon>
        <taxon>Pezizomycotina</taxon>
        <taxon>Sordariomycetes</taxon>
        <taxon>Hypocreomycetidae</taxon>
        <taxon>Glomerellales</taxon>
        <taxon>Glomerellaceae</taxon>
        <taxon>Colletotrichum</taxon>
        <taxon>Colletotrichum spaethianum species complex</taxon>
    </lineage>
</organism>
<dbReference type="PANTHER" id="PTHR34561:SF1">
    <property type="entry name" value="NADH DEHYDROGENASE [UBIQUINONE] 1 ALPHA SUBCOMPLEX ASSEMBLY FACTOR 8"/>
    <property type="match status" value="1"/>
</dbReference>
<evidence type="ECO:0000313" key="1">
    <source>
        <dbReference type="EMBL" id="KZL68243.1"/>
    </source>
</evidence>
<name>A0A161W9T2_9PEZI</name>
<comment type="caution">
    <text evidence="1">The sequence shown here is derived from an EMBL/GenBank/DDBJ whole genome shotgun (WGS) entry which is preliminary data.</text>
</comment>
<dbReference type="InterPro" id="IPR034595">
    <property type="entry name" value="NDUFAF8"/>
</dbReference>
<protein>
    <submittedName>
        <fullName evidence="1">Conidiophore development protein hymA</fullName>
    </submittedName>
</protein>
<sequence length="59" mass="6565">MVRQRPIKKFAAAVGQCSAEASLYGKCIVSDYNAVHKDKCSKEFLRLKDCFLAAARKAK</sequence>
<evidence type="ECO:0000313" key="2">
    <source>
        <dbReference type="Proteomes" id="UP000076552"/>
    </source>
</evidence>
<dbReference type="GO" id="GO:0032981">
    <property type="term" value="P:mitochondrial respiratory chain complex I assembly"/>
    <property type="evidence" value="ECO:0007669"/>
    <property type="project" value="InterPro"/>
</dbReference>